<sequence>MPMKHIGENTYGENTYQGKEKAADTSAFSRGLYGKSSKHGESSSRQGDGDDRDGGDKRRDNSDGGQKSTIESARERERGRAADLARRGNRLDEERGGLTLKEDTLNGSRERLMGQYERIIDPNNESIPNARRYENARSIYNTDSGIYNLRIHDLTARIQTYNEDVAQHNASLVDAQNEMFTLDHCEIPRQVYGVPSYNDAMTQRAIAIQQQRDNYYAQQ</sequence>
<organism evidence="3 4">
    <name type="scientific">Dictyobacter arantiisoli</name>
    <dbReference type="NCBI Taxonomy" id="2014874"/>
    <lineage>
        <taxon>Bacteria</taxon>
        <taxon>Bacillati</taxon>
        <taxon>Chloroflexota</taxon>
        <taxon>Ktedonobacteria</taxon>
        <taxon>Ktedonobacterales</taxon>
        <taxon>Dictyobacteraceae</taxon>
        <taxon>Dictyobacter</taxon>
    </lineage>
</organism>
<keyword evidence="1" id="KW-0175">Coiled coil</keyword>
<accession>A0A5A5TLR3</accession>
<feature type="coiled-coil region" evidence="1">
    <location>
        <begin position="151"/>
        <end position="178"/>
    </location>
</feature>
<proteinExistence type="predicted"/>
<dbReference type="Proteomes" id="UP000322530">
    <property type="component" value="Unassembled WGS sequence"/>
</dbReference>
<reference evidence="3 4" key="1">
    <citation type="submission" date="2019-01" db="EMBL/GenBank/DDBJ databases">
        <title>Draft genome sequence of Dictyobacter sp. Uno17.</title>
        <authorList>
            <person name="Wang C.M."/>
            <person name="Zheng Y."/>
            <person name="Sakai Y."/>
            <person name="Abe K."/>
            <person name="Yokota A."/>
            <person name="Yabe S."/>
        </authorList>
    </citation>
    <scope>NUCLEOTIDE SEQUENCE [LARGE SCALE GENOMIC DNA]</scope>
    <source>
        <strain evidence="3 4">Uno17</strain>
    </source>
</reference>
<evidence type="ECO:0000256" key="1">
    <source>
        <dbReference type="SAM" id="Coils"/>
    </source>
</evidence>
<feature type="region of interest" description="Disordered" evidence="2">
    <location>
        <begin position="1"/>
        <end position="98"/>
    </location>
</feature>
<comment type="caution">
    <text evidence="3">The sequence shown here is derived from an EMBL/GenBank/DDBJ whole genome shotgun (WGS) entry which is preliminary data.</text>
</comment>
<name>A0A5A5TLR3_9CHLR</name>
<protein>
    <submittedName>
        <fullName evidence="3">Uncharacterized protein</fullName>
    </submittedName>
</protein>
<evidence type="ECO:0000313" key="3">
    <source>
        <dbReference type="EMBL" id="GCF12014.1"/>
    </source>
</evidence>
<dbReference type="EMBL" id="BIXY01000210">
    <property type="protein sequence ID" value="GCF12014.1"/>
    <property type="molecule type" value="Genomic_DNA"/>
</dbReference>
<evidence type="ECO:0000256" key="2">
    <source>
        <dbReference type="SAM" id="MobiDB-lite"/>
    </source>
</evidence>
<dbReference type="RefSeq" id="WP_172632526.1">
    <property type="nucleotide sequence ID" value="NZ_BIXY01000210.1"/>
</dbReference>
<dbReference type="AlphaFoldDB" id="A0A5A5TLR3"/>
<evidence type="ECO:0000313" key="4">
    <source>
        <dbReference type="Proteomes" id="UP000322530"/>
    </source>
</evidence>
<feature type="compositionally biased region" description="Basic and acidic residues" evidence="2">
    <location>
        <begin position="72"/>
        <end position="98"/>
    </location>
</feature>
<feature type="compositionally biased region" description="Basic and acidic residues" evidence="2">
    <location>
        <begin position="38"/>
        <end position="62"/>
    </location>
</feature>
<keyword evidence="4" id="KW-1185">Reference proteome</keyword>
<gene>
    <name evidence="3" type="ORF">KDI_55780</name>
</gene>